<dbReference type="GO" id="GO:0008757">
    <property type="term" value="F:S-adenosylmethionine-dependent methyltransferase activity"/>
    <property type="evidence" value="ECO:0007669"/>
    <property type="project" value="UniProtKB-ARBA"/>
</dbReference>
<organism evidence="2">
    <name type="scientific">Aspergillus niger</name>
    <dbReference type="NCBI Taxonomy" id="5061"/>
    <lineage>
        <taxon>Eukaryota</taxon>
        <taxon>Fungi</taxon>
        <taxon>Dikarya</taxon>
        <taxon>Ascomycota</taxon>
        <taxon>Pezizomycotina</taxon>
        <taxon>Eurotiomycetes</taxon>
        <taxon>Eurotiomycetidae</taxon>
        <taxon>Eurotiales</taxon>
        <taxon>Aspergillaceae</taxon>
        <taxon>Aspergillus</taxon>
        <taxon>Aspergillus subgen. Circumdati</taxon>
    </lineage>
</organism>
<dbReference type="PANTHER" id="PTHR14614">
    <property type="entry name" value="HEPATOCELLULAR CARCINOMA-ASSOCIATED ANTIGEN"/>
    <property type="match status" value="1"/>
</dbReference>
<dbReference type="SUPFAM" id="SSF53335">
    <property type="entry name" value="S-adenosyl-L-methionine-dependent methyltransferases"/>
    <property type="match status" value="1"/>
</dbReference>
<protein>
    <recommendedName>
        <fullName evidence="3">Methyltransferase-domain-containing protein</fullName>
    </recommendedName>
</protein>
<dbReference type="GeneID" id="4985401"/>
<dbReference type="KEGG" id="ang:An12g00520"/>
<name>A0AAJ8BT17_ASPNG</name>
<proteinExistence type="predicted"/>
<dbReference type="PANTHER" id="PTHR14614:SF130">
    <property type="entry name" value="PROTEIN-LYSINE N-METHYLTRANSFERASE EEF2KMT"/>
    <property type="match status" value="1"/>
</dbReference>
<dbReference type="InterPro" id="IPR029063">
    <property type="entry name" value="SAM-dependent_MTases_sf"/>
</dbReference>
<reference evidence="2" key="1">
    <citation type="submission" date="2025-02" db="EMBL/GenBank/DDBJ databases">
        <authorList>
            <consortium name="NCBI Genome Project"/>
        </authorList>
    </citation>
    <scope>NUCLEOTIDE SEQUENCE</scope>
</reference>
<reference evidence="2" key="2">
    <citation type="submission" date="2025-08" db="UniProtKB">
        <authorList>
            <consortium name="RefSeq"/>
        </authorList>
    </citation>
    <scope>IDENTIFICATION</scope>
</reference>
<dbReference type="AlphaFoldDB" id="A0AAJ8BT17"/>
<feature type="region of interest" description="Disordered" evidence="1">
    <location>
        <begin position="113"/>
        <end position="133"/>
    </location>
</feature>
<dbReference type="InterPro" id="IPR019410">
    <property type="entry name" value="Methyltransf_16"/>
</dbReference>
<evidence type="ECO:0000256" key="1">
    <source>
        <dbReference type="SAM" id="MobiDB-lite"/>
    </source>
</evidence>
<feature type="compositionally biased region" description="Basic and acidic residues" evidence="1">
    <location>
        <begin position="118"/>
        <end position="132"/>
    </location>
</feature>
<dbReference type="RefSeq" id="XP_059601755.1">
    <property type="nucleotide sequence ID" value="XM_059750636.1"/>
</dbReference>
<accession>A0AAJ8BT17</accession>
<dbReference type="Gene3D" id="3.40.50.150">
    <property type="entry name" value="Vaccinia Virus protein VP39"/>
    <property type="match status" value="1"/>
</dbReference>
<evidence type="ECO:0000313" key="2">
    <source>
        <dbReference type="RefSeq" id="XP_059601755.1"/>
    </source>
</evidence>
<sequence>MSLSLLTAQYFQQLDPHLLTFPEDNYLLHPTTQETIYNTLFSESHAANDHPLPPPAYRTRVLKRLITKLESLLSNPEEDEINESLLEEYSTLLTLPKPSSIEQAQQLTYITYTAPPEDDPHHSSSQSKERRTILTSESRSAIITAGTTGHRTWEAALHLATYLSTAAGRAHITGKKVLELGAGTGLVSMFCARYLEPEVVVATDRELGLMRQIGDCAGRNGLAGDGDGVFKGWIWEWGRELSRGVGEDEDDDDSQMKEDGEVDGGKVEFDVALGADLIYDIDLVPLLVQTVKSLFEKYAVKEFLISATLRNERTFGAFLNACGAFVPSRFSNTEESALKVERVPFESPAEEVQTGFFHSTVIPIRTYKITA</sequence>
<evidence type="ECO:0008006" key="3">
    <source>
        <dbReference type="Google" id="ProtNLM"/>
    </source>
</evidence>
<gene>
    <name evidence="2" type="ORF">An12g00520</name>
</gene>
<dbReference type="Pfam" id="PF10294">
    <property type="entry name" value="Methyltransf_16"/>
    <property type="match status" value="1"/>
</dbReference>